<organism evidence="6 7">
    <name type="scientific">Geoalkalibacter ferrihydriticus DSM 17813</name>
    <dbReference type="NCBI Taxonomy" id="1121915"/>
    <lineage>
        <taxon>Bacteria</taxon>
        <taxon>Pseudomonadati</taxon>
        <taxon>Thermodesulfobacteriota</taxon>
        <taxon>Desulfuromonadia</taxon>
        <taxon>Desulfuromonadales</taxon>
        <taxon>Geoalkalibacteraceae</taxon>
        <taxon>Geoalkalibacter</taxon>
    </lineage>
</organism>
<feature type="domain" description="Nudix hydrolase" evidence="5">
    <location>
        <begin position="8"/>
        <end position="138"/>
    </location>
</feature>
<dbReference type="InterPro" id="IPR000086">
    <property type="entry name" value="NUDIX_hydrolase_dom"/>
</dbReference>
<dbReference type="SUPFAM" id="SSF55811">
    <property type="entry name" value="Nudix"/>
    <property type="match status" value="1"/>
</dbReference>
<dbReference type="AlphaFoldDB" id="A0A0C2HH32"/>
<dbReference type="RefSeq" id="WP_040099840.1">
    <property type="nucleotide sequence ID" value="NZ_JWJD01000004.1"/>
</dbReference>
<keyword evidence="2 3" id="KW-0378">Hydrolase</keyword>
<dbReference type="PROSITE" id="PS00893">
    <property type="entry name" value="NUDIX_BOX"/>
    <property type="match status" value="1"/>
</dbReference>
<reference evidence="6 7" key="1">
    <citation type="submission" date="2014-12" db="EMBL/GenBank/DDBJ databases">
        <title>Genomes of Geoalkalibacter ferrihydriticus and Geoalkalibacter subterraneus, two haloalkaliphilic metal-reducing members of the Geobacteraceae.</title>
        <authorList>
            <person name="Badalamenti J.P."/>
            <person name="Torres C.I."/>
            <person name="Krajmalnik-Brown R."/>
            <person name="Bond D.R."/>
        </authorList>
    </citation>
    <scope>NUCLEOTIDE SEQUENCE [LARGE SCALE GENOMIC DNA]</scope>
    <source>
        <strain evidence="6 7">DSM 17813</strain>
    </source>
</reference>
<dbReference type="GO" id="GO:0016787">
    <property type="term" value="F:hydrolase activity"/>
    <property type="evidence" value="ECO:0007669"/>
    <property type="project" value="UniProtKB-KW"/>
</dbReference>
<dbReference type="Proteomes" id="UP000035068">
    <property type="component" value="Unassembled WGS sequence"/>
</dbReference>
<dbReference type="Gene3D" id="3.90.79.10">
    <property type="entry name" value="Nucleoside Triphosphate Pyrophosphohydrolase"/>
    <property type="match status" value="1"/>
</dbReference>
<keyword evidence="7" id="KW-1185">Reference proteome</keyword>
<proteinExistence type="inferred from homology"/>
<dbReference type="PANTHER" id="PTHR43046">
    <property type="entry name" value="GDP-MANNOSE MANNOSYL HYDROLASE"/>
    <property type="match status" value="1"/>
</dbReference>
<comment type="cofactor">
    <cofactor evidence="1">
        <name>Mg(2+)</name>
        <dbReference type="ChEBI" id="CHEBI:18420"/>
    </cofactor>
</comment>
<dbReference type="InterPro" id="IPR020476">
    <property type="entry name" value="Nudix_hydrolase"/>
</dbReference>
<evidence type="ECO:0000259" key="5">
    <source>
        <dbReference type="PROSITE" id="PS51462"/>
    </source>
</evidence>
<sequence length="167" mass="18791">MEFKKQQAIKTSVVACVIDENERVLLTRRCIEPFCSLWVMPGGKIDHGESILAALHREVREEVGIEIHVEGLIDVFEHIDVGDRKDHFVILYYRAVPLSLELSPNGDECTEAIWALKNCLPKMALPPGGRHILTQVFPDLPWEQPRPADLDLNEELPGGQLTSSSQN</sequence>
<dbReference type="PRINTS" id="PR00502">
    <property type="entry name" value="NUDIXFAMILY"/>
</dbReference>
<feature type="region of interest" description="Disordered" evidence="4">
    <location>
        <begin position="147"/>
        <end position="167"/>
    </location>
</feature>
<evidence type="ECO:0000256" key="1">
    <source>
        <dbReference type="ARBA" id="ARBA00001946"/>
    </source>
</evidence>
<dbReference type="InterPro" id="IPR015797">
    <property type="entry name" value="NUDIX_hydrolase-like_dom_sf"/>
</dbReference>
<protein>
    <submittedName>
        <fullName evidence="6">DNA mismatch repair protein MutT</fullName>
    </submittedName>
</protein>
<evidence type="ECO:0000256" key="4">
    <source>
        <dbReference type="SAM" id="MobiDB-lite"/>
    </source>
</evidence>
<dbReference type="PROSITE" id="PS51462">
    <property type="entry name" value="NUDIX"/>
    <property type="match status" value="1"/>
</dbReference>
<evidence type="ECO:0000313" key="7">
    <source>
        <dbReference type="Proteomes" id="UP000035068"/>
    </source>
</evidence>
<evidence type="ECO:0000313" key="6">
    <source>
        <dbReference type="EMBL" id="KIH76281.1"/>
    </source>
</evidence>
<gene>
    <name evidence="6" type="ORF">GFER_11750</name>
</gene>
<comment type="caution">
    <text evidence="6">The sequence shown here is derived from an EMBL/GenBank/DDBJ whole genome shotgun (WGS) entry which is preliminary data.</text>
</comment>
<accession>A0A0C2HH32</accession>
<dbReference type="PANTHER" id="PTHR43046:SF14">
    <property type="entry name" value="MUTT_NUDIX FAMILY PROTEIN"/>
    <property type="match status" value="1"/>
</dbReference>
<dbReference type="EMBL" id="JWJD01000004">
    <property type="protein sequence ID" value="KIH76281.1"/>
    <property type="molecule type" value="Genomic_DNA"/>
</dbReference>
<evidence type="ECO:0000256" key="3">
    <source>
        <dbReference type="RuleBase" id="RU003476"/>
    </source>
</evidence>
<dbReference type="InterPro" id="IPR020084">
    <property type="entry name" value="NUDIX_hydrolase_CS"/>
</dbReference>
<evidence type="ECO:0000256" key="2">
    <source>
        <dbReference type="ARBA" id="ARBA00022801"/>
    </source>
</evidence>
<comment type="similarity">
    <text evidence="3">Belongs to the Nudix hydrolase family.</text>
</comment>
<dbReference type="Pfam" id="PF00293">
    <property type="entry name" value="NUDIX"/>
    <property type="match status" value="1"/>
</dbReference>
<name>A0A0C2HH32_9BACT</name>